<dbReference type="InterPro" id="IPR001680">
    <property type="entry name" value="WD40_rpt"/>
</dbReference>
<feature type="coiled-coil region" evidence="4">
    <location>
        <begin position="209"/>
        <end position="238"/>
    </location>
</feature>
<dbReference type="Gene3D" id="2.130.10.10">
    <property type="entry name" value="YVTN repeat-like/Quinoprotein amine dehydrogenase"/>
    <property type="match status" value="1"/>
</dbReference>
<sequence length="540" mass="63357">MNYVSVWTKKENKNKWLPFVSKSRQSKIFAGNQDSYLGACALISGSNNNLLFITYRPKNILVFDLNKFKFINETTLPIDNHSNNYANNMCYHCFILKNINEMILFCKDIGFSIQYNEINNTFQFQKLWIIISLFHKKIHKYFIIEDKWMKFDKTLPQISDNCIAILSEDNMYVHILGGRKSNSSGTHIMTKVDEWFKAETKEEMQWMENEKERREFEQVKMDIEMKEHENKIQKLKRMEEIEIIITHWIRLEFVKMIWPDDLNKIVARYILMKYFKLIKEYRGHFGSVTSVSFSPDNSKLISSSSDATIRIWDKSSGKELKILKGHSEHVSKAQFSPDGSKIISSSYDKTIRLWDVQSELQLIKLEGNSNCVTAQWVRSQPLFFKKNYTKNFLNINNMDNQTITQNDTKKETEQNRQLTTHSQTLKELSTTQNSPETETVPSQQINTHFQTFKKLPTPLSLSQCVQHKHELLICGGLKTRACYSYHTLKNEYNDVELTGHCVVKLVDRNSNNDKYNNQITLLSFGSDYDGNNKHTLVMKY</sequence>
<name>X6LVU9_RETFI</name>
<evidence type="ECO:0000256" key="2">
    <source>
        <dbReference type="ARBA" id="ARBA00022737"/>
    </source>
</evidence>
<dbReference type="SUPFAM" id="SSF50978">
    <property type="entry name" value="WD40 repeat-like"/>
    <property type="match status" value="1"/>
</dbReference>
<evidence type="ECO:0000256" key="3">
    <source>
        <dbReference type="PROSITE-ProRule" id="PRU00221"/>
    </source>
</evidence>
<evidence type="ECO:0000256" key="5">
    <source>
        <dbReference type="SAM" id="MobiDB-lite"/>
    </source>
</evidence>
<feature type="compositionally biased region" description="Polar residues" evidence="5">
    <location>
        <begin position="415"/>
        <end position="441"/>
    </location>
</feature>
<evidence type="ECO:0000313" key="6">
    <source>
        <dbReference type="EMBL" id="ETO06063.1"/>
    </source>
</evidence>
<dbReference type="PROSITE" id="PS50082">
    <property type="entry name" value="WD_REPEATS_2"/>
    <property type="match status" value="2"/>
</dbReference>
<protein>
    <submittedName>
        <fullName evidence="6">Uncharacterized protein</fullName>
    </submittedName>
</protein>
<dbReference type="PROSITE" id="PS50294">
    <property type="entry name" value="WD_REPEATS_REGION"/>
    <property type="match status" value="2"/>
</dbReference>
<evidence type="ECO:0000256" key="4">
    <source>
        <dbReference type="SAM" id="Coils"/>
    </source>
</evidence>
<dbReference type="InterPro" id="IPR019775">
    <property type="entry name" value="WD40_repeat_CS"/>
</dbReference>
<dbReference type="Proteomes" id="UP000023152">
    <property type="component" value="Unassembled WGS sequence"/>
</dbReference>
<organism evidence="6 7">
    <name type="scientific">Reticulomyxa filosa</name>
    <dbReference type="NCBI Taxonomy" id="46433"/>
    <lineage>
        <taxon>Eukaryota</taxon>
        <taxon>Sar</taxon>
        <taxon>Rhizaria</taxon>
        <taxon>Retaria</taxon>
        <taxon>Foraminifera</taxon>
        <taxon>Monothalamids</taxon>
        <taxon>Reticulomyxidae</taxon>
        <taxon>Reticulomyxa</taxon>
    </lineage>
</organism>
<feature type="non-terminal residue" evidence="6">
    <location>
        <position position="540"/>
    </location>
</feature>
<keyword evidence="1 3" id="KW-0853">WD repeat</keyword>
<dbReference type="PANTHER" id="PTHR19848">
    <property type="entry name" value="WD40 REPEAT PROTEIN"/>
    <property type="match status" value="1"/>
</dbReference>
<feature type="repeat" description="WD" evidence="3">
    <location>
        <begin position="281"/>
        <end position="322"/>
    </location>
</feature>
<dbReference type="AlphaFoldDB" id="X6LVU9"/>
<keyword evidence="7" id="KW-1185">Reference proteome</keyword>
<keyword evidence="4" id="KW-0175">Coiled coil</keyword>
<proteinExistence type="predicted"/>
<dbReference type="PROSITE" id="PS00678">
    <property type="entry name" value="WD_REPEATS_1"/>
    <property type="match status" value="1"/>
</dbReference>
<accession>X6LVU9</accession>
<evidence type="ECO:0000313" key="7">
    <source>
        <dbReference type="Proteomes" id="UP000023152"/>
    </source>
</evidence>
<feature type="region of interest" description="Disordered" evidence="5">
    <location>
        <begin position="406"/>
        <end position="441"/>
    </location>
</feature>
<keyword evidence="2" id="KW-0677">Repeat</keyword>
<evidence type="ECO:0000256" key="1">
    <source>
        <dbReference type="ARBA" id="ARBA00022574"/>
    </source>
</evidence>
<reference evidence="6 7" key="1">
    <citation type="journal article" date="2013" name="Curr. Biol.">
        <title>The Genome of the Foraminiferan Reticulomyxa filosa.</title>
        <authorList>
            <person name="Glockner G."/>
            <person name="Hulsmann N."/>
            <person name="Schleicher M."/>
            <person name="Noegel A.A."/>
            <person name="Eichinger L."/>
            <person name="Gallinger C."/>
            <person name="Pawlowski J."/>
            <person name="Sierra R."/>
            <person name="Euteneuer U."/>
            <person name="Pillet L."/>
            <person name="Moustafa A."/>
            <person name="Platzer M."/>
            <person name="Groth M."/>
            <person name="Szafranski K."/>
            <person name="Schliwa M."/>
        </authorList>
    </citation>
    <scope>NUCLEOTIDE SEQUENCE [LARGE SCALE GENOMIC DNA]</scope>
</reference>
<comment type="caution">
    <text evidence="6">The sequence shown here is derived from an EMBL/GenBank/DDBJ whole genome shotgun (WGS) entry which is preliminary data.</text>
</comment>
<dbReference type="SMART" id="SM00320">
    <property type="entry name" value="WD40"/>
    <property type="match status" value="2"/>
</dbReference>
<dbReference type="EMBL" id="ASPP01027540">
    <property type="protein sequence ID" value="ETO06063.1"/>
    <property type="molecule type" value="Genomic_DNA"/>
</dbReference>
<dbReference type="InterPro" id="IPR015943">
    <property type="entry name" value="WD40/YVTN_repeat-like_dom_sf"/>
</dbReference>
<dbReference type="InterPro" id="IPR036322">
    <property type="entry name" value="WD40_repeat_dom_sf"/>
</dbReference>
<feature type="repeat" description="WD" evidence="3">
    <location>
        <begin position="323"/>
        <end position="364"/>
    </location>
</feature>
<gene>
    <name evidence="6" type="ORF">RFI_31333</name>
</gene>
<dbReference type="Pfam" id="PF00400">
    <property type="entry name" value="WD40"/>
    <property type="match status" value="2"/>
</dbReference>
<dbReference type="PANTHER" id="PTHR19848:SF8">
    <property type="entry name" value="F-BOX AND WD REPEAT DOMAIN CONTAINING 7"/>
    <property type="match status" value="1"/>
</dbReference>